<feature type="signal peptide" evidence="2">
    <location>
        <begin position="1"/>
        <end position="30"/>
    </location>
</feature>
<keyword evidence="2" id="KW-0732">Signal</keyword>
<evidence type="ECO:0000313" key="6">
    <source>
        <dbReference type="Proteomes" id="UP000663211"/>
    </source>
</evidence>
<feature type="transmembrane region" description="Helical" evidence="1">
    <location>
        <begin position="54"/>
        <end position="79"/>
    </location>
</feature>
<proteinExistence type="predicted"/>
<accession>A0A9Q6ZT08</accession>
<gene>
    <name evidence="3" type="ORF">JRC44_12450</name>
    <name evidence="4" type="ORF">JRC44_12515</name>
    <name evidence="5" type="ORF">JRC44_12580</name>
</gene>
<evidence type="ECO:0000256" key="1">
    <source>
        <dbReference type="SAM" id="Phobius"/>
    </source>
</evidence>
<keyword evidence="1" id="KW-0812">Transmembrane</keyword>
<evidence type="ECO:0000313" key="4">
    <source>
        <dbReference type="EMBL" id="QST71760.1"/>
    </source>
</evidence>
<dbReference type="EMBL" id="CP070296">
    <property type="protein sequence ID" value="QST71770.1"/>
    <property type="molecule type" value="Genomic_DNA"/>
</dbReference>
<dbReference type="EMBL" id="CP070296">
    <property type="protein sequence ID" value="QST71760.1"/>
    <property type="molecule type" value="Genomic_DNA"/>
</dbReference>
<keyword evidence="1" id="KW-1133">Transmembrane helix</keyword>
<sequence>MSVREKAVTFVKKPLVTASSLMLASGPVLADDVSYTPGQAVISKAMIDPVVNSILSTLGVVGTAAFLLLGFGVSLMIGFRVVKSLFRMASS</sequence>
<evidence type="ECO:0000313" key="3">
    <source>
        <dbReference type="EMBL" id="QST71750.1"/>
    </source>
</evidence>
<evidence type="ECO:0000256" key="2">
    <source>
        <dbReference type="SAM" id="SignalP"/>
    </source>
</evidence>
<feature type="chain" id="PRO_5044465863" evidence="2">
    <location>
        <begin position="31"/>
        <end position="91"/>
    </location>
</feature>
<dbReference type="AlphaFoldDB" id="A0A9Q6ZT08"/>
<dbReference type="Proteomes" id="UP000663211">
    <property type="component" value="Chromosome"/>
</dbReference>
<dbReference type="EMBL" id="CP070296">
    <property type="protein sequence ID" value="QST71750.1"/>
    <property type="molecule type" value="Genomic_DNA"/>
</dbReference>
<evidence type="ECO:0000313" key="5">
    <source>
        <dbReference type="EMBL" id="QST71770.1"/>
    </source>
</evidence>
<reference evidence="4 6" key="1">
    <citation type="submission" date="2021-03" db="EMBL/GenBank/DDBJ databases">
        <title>Comparative genomics of Chinese and international isolates of Escherichia albertii: population structure and evolution of virulence and antimicrobial resistance.</title>
        <authorList>
            <person name="Wang H."/>
            <person name="Xiong Y."/>
            <person name="Luo L."/>
        </authorList>
    </citation>
    <scope>NUCLEOTIDE SEQUENCE [LARGE SCALE GENOMIC DNA]</scope>
    <source>
        <strain evidence="4 6">Sample 165</strain>
    </source>
</reference>
<organism evidence="4 6">
    <name type="scientific">Escherichia albertii</name>
    <dbReference type="NCBI Taxonomy" id="208962"/>
    <lineage>
        <taxon>Bacteria</taxon>
        <taxon>Pseudomonadati</taxon>
        <taxon>Pseudomonadota</taxon>
        <taxon>Gammaproteobacteria</taxon>
        <taxon>Enterobacterales</taxon>
        <taxon>Enterobacteriaceae</taxon>
        <taxon>Escherichia</taxon>
    </lineage>
</organism>
<keyword evidence="1" id="KW-0472">Membrane</keyword>
<dbReference type="RefSeq" id="WP_097753201.1">
    <property type="nucleotide sequence ID" value="NZ_CP070296.1"/>
</dbReference>
<name>A0A9Q6ZT08_ESCAL</name>
<protein>
    <submittedName>
        <fullName evidence="4">Uncharacterized protein</fullName>
    </submittedName>
</protein>